<comment type="caution">
    <text evidence="3">The sequence shown here is derived from an EMBL/GenBank/DDBJ whole genome shotgun (WGS) entry which is preliminary data.</text>
</comment>
<proteinExistence type="predicted"/>
<organism evidence="3 4">
    <name type="scientific">Extremus antarcticus</name>
    <dbReference type="NCBI Taxonomy" id="702011"/>
    <lineage>
        <taxon>Eukaryota</taxon>
        <taxon>Fungi</taxon>
        <taxon>Dikarya</taxon>
        <taxon>Ascomycota</taxon>
        <taxon>Pezizomycotina</taxon>
        <taxon>Dothideomycetes</taxon>
        <taxon>Dothideomycetidae</taxon>
        <taxon>Mycosphaerellales</taxon>
        <taxon>Extremaceae</taxon>
        <taxon>Extremus</taxon>
    </lineage>
</organism>
<evidence type="ECO:0000259" key="2">
    <source>
        <dbReference type="SMART" id="SM00355"/>
    </source>
</evidence>
<dbReference type="EMBL" id="JAWDJX010000002">
    <property type="protein sequence ID" value="KAK3058035.1"/>
    <property type="molecule type" value="Genomic_DNA"/>
</dbReference>
<feature type="domain" description="C2H2-type" evidence="2">
    <location>
        <begin position="388"/>
        <end position="413"/>
    </location>
</feature>
<dbReference type="SMART" id="SM00355">
    <property type="entry name" value="ZnF_C2H2"/>
    <property type="match status" value="2"/>
</dbReference>
<protein>
    <recommendedName>
        <fullName evidence="2">C2H2-type domain-containing protein</fullName>
    </recommendedName>
</protein>
<evidence type="ECO:0000256" key="1">
    <source>
        <dbReference type="SAM" id="MobiDB-lite"/>
    </source>
</evidence>
<feature type="compositionally biased region" description="Low complexity" evidence="1">
    <location>
        <begin position="273"/>
        <end position="290"/>
    </location>
</feature>
<feature type="region of interest" description="Disordered" evidence="1">
    <location>
        <begin position="187"/>
        <end position="214"/>
    </location>
</feature>
<feature type="region of interest" description="Disordered" evidence="1">
    <location>
        <begin position="257"/>
        <end position="320"/>
    </location>
</feature>
<evidence type="ECO:0000313" key="3">
    <source>
        <dbReference type="EMBL" id="KAK3058035.1"/>
    </source>
</evidence>
<sequence>MSNFGQGTDPTGPPKLTSSASAELSNLSISSVLDARDLAAKATAAVRAQEDASISREDSHQLDAESRHDSAQDKVPQLSHEQKQRLSGRTSPSLRLQTSRAIPSRDYVAADTITTSPTLRKHIITTAEGNFGTLPAYYAGSPTRDGITSSPHGEKLPGLHQVIAGQLRPLDVRPLDELAEVATQHDPRIGGRHHSRSFGSTTAPSPLLPYHYGNTSQPSAPPYYARSSALSPTSTISDQLYMSPTTQYPGAAYYADRRSNTSGDIHPPMLRPSLPSASSSAESYATTGSSVDDYSTAQTTPSEGPESTPRPILPPPPGMPQSALVMGPGFMCDYPGCTAAPFQTQYLLSQVRNHYCPVKECSRSEGGKGFKRKNEMIRHGLVHESPGYVCPFCPDKEHKYPRPDNLQRHVRVHHTDKDKEDPQLREVLAQRREGLGKTRRRRANTTGSAT</sequence>
<feature type="compositionally biased region" description="Polar residues" evidence="1">
    <location>
        <begin position="292"/>
        <end position="302"/>
    </location>
</feature>
<feature type="region of interest" description="Disordered" evidence="1">
    <location>
        <begin position="430"/>
        <end position="450"/>
    </location>
</feature>
<accession>A0AAJ0GIA3</accession>
<feature type="region of interest" description="Disordered" evidence="1">
    <location>
        <begin position="40"/>
        <end position="98"/>
    </location>
</feature>
<feature type="compositionally biased region" description="Basic and acidic residues" evidence="1">
    <location>
        <begin position="48"/>
        <end position="72"/>
    </location>
</feature>
<keyword evidence="4" id="KW-1185">Reference proteome</keyword>
<name>A0AAJ0GIA3_9PEZI</name>
<feature type="domain" description="C2H2-type" evidence="2">
    <location>
        <begin position="354"/>
        <end position="383"/>
    </location>
</feature>
<dbReference type="Gene3D" id="3.30.160.60">
    <property type="entry name" value="Classic Zinc Finger"/>
    <property type="match status" value="1"/>
</dbReference>
<dbReference type="InterPro" id="IPR013087">
    <property type="entry name" value="Znf_C2H2_type"/>
</dbReference>
<reference evidence="3" key="1">
    <citation type="submission" date="2023-04" db="EMBL/GenBank/DDBJ databases">
        <title>Black Yeasts Isolated from many extreme environments.</title>
        <authorList>
            <person name="Coleine C."/>
            <person name="Stajich J.E."/>
            <person name="Selbmann L."/>
        </authorList>
    </citation>
    <scope>NUCLEOTIDE SEQUENCE</scope>
    <source>
        <strain evidence="3">CCFEE 5312</strain>
    </source>
</reference>
<evidence type="ECO:0000313" key="4">
    <source>
        <dbReference type="Proteomes" id="UP001271007"/>
    </source>
</evidence>
<gene>
    <name evidence="3" type="ORF">LTR09_001112</name>
</gene>
<dbReference type="Proteomes" id="UP001271007">
    <property type="component" value="Unassembled WGS sequence"/>
</dbReference>
<feature type="compositionally biased region" description="Polar residues" evidence="1">
    <location>
        <begin position="85"/>
        <end position="98"/>
    </location>
</feature>
<dbReference type="AlphaFoldDB" id="A0AAJ0GIA3"/>
<feature type="region of interest" description="Disordered" evidence="1">
    <location>
        <begin position="1"/>
        <end position="22"/>
    </location>
</feature>